<comment type="similarity">
    <text evidence="1 3">Belongs to the 3-oxoacid CoA-transferase family.</text>
</comment>
<keyword evidence="6" id="KW-1185">Reference proteome</keyword>
<dbReference type="Pfam" id="PF01144">
    <property type="entry name" value="CoA_trans"/>
    <property type="match status" value="1"/>
</dbReference>
<dbReference type="GO" id="GO:0046952">
    <property type="term" value="P:ketone body catabolic process"/>
    <property type="evidence" value="ECO:0007669"/>
    <property type="project" value="InterPro"/>
</dbReference>
<name>A0A4R2LHH0_9FIRM</name>
<dbReference type="RefSeq" id="WP_132092162.1">
    <property type="nucleotide sequence ID" value="NZ_JANKAQ010000009.1"/>
</dbReference>
<feature type="active site" description="5-glutamyl coenzyme A thioester intermediate" evidence="4">
    <location>
        <position position="323"/>
    </location>
</feature>
<dbReference type="GO" id="GO:0008410">
    <property type="term" value="F:CoA-transferase activity"/>
    <property type="evidence" value="ECO:0007669"/>
    <property type="project" value="InterPro"/>
</dbReference>
<sequence>MSKLMSLQDAIGLIKDGDCIATSGIAMAGFPEEVVAGIEKSFLETGAPKNLNGIFAAGQGCWEPGHGWQHMAHEGLLASLIGGHFGSCDQIGKMIRENKFKAWNMPQGVIVDMFHEAVRGMPGHITKLGLKTFIDPRIEGGKLNDITTEDIVKVVEIDGEEYLMYKTPKIDVAIVRGTTADSLGNISFEEEALPVDMRVIAMAAKACGGKVIVEVKYTCDRLMTDKVAIPGIFVDAVVVSQTPEETHRQTALHVYDPSLSGHAFVPTEAVASLPFNAKKVISRRAAMELKPGSIINLGVGVPEGIANIAAEEGCADLITMTSESGAVAGVPLGGKAFGAVQNAWAVVEQEIQFDFYNGGGLDVSYLGLAETDEIGNVNVSKFGTGVTGAGGFINISQTTPNLVYCGTFTAGGLKEEIKDGKLIIVQEGRSKKFIKKVQQVTFSGEFGAETGQNVLYVTERAVFKLVKGGLQLIEIAPGVDLEKDILGQMEFAPIIKEDELKVMDTRLFTDELINLRETMLNK</sequence>
<evidence type="ECO:0000313" key="6">
    <source>
        <dbReference type="Proteomes" id="UP000295711"/>
    </source>
</evidence>
<protein>
    <submittedName>
        <fullName evidence="5">Propionate CoA-transferase</fullName>
    </submittedName>
</protein>
<keyword evidence="2 3" id="KW-0808">Transferase</keyword>
<evidence type="ECO:0000256" key="3">
    <source>
        <dbReference type="PIRNR" id="PIRNR000858"/>
    </source>
</evidence>
<comment type="caution">
    <text evidence="5">The sequence shown here is derived from an EMBL/GenBank/DDBJ whole genome shotgun (WGS) entry which is preliminary data.</text>
</comment>
<dbReference type="Proteomes" id="UP000295711">
    <property type="component" value="Unassembled WGS sequence"/>
</dbReference>
<evidence type="ECO:0000256" key="4">
    <source>
        <dbReference type="PIRSR" id="PIRSR000858-1"/>
    </source>
</evidence>
<dbReference type="InterPro" id="IPR014388">
    <property type="entry name" value="3-oxoacid_CoA-transferase"/>
</dbReference>
<dbReference type="SUPFAM" id="SSF100950">
    <property type="entry name" value="NagB/RpiA/CoA transferase-like"/>
    <property type="match status" value="2"/>
</dbReference>
<dbReference type="AlphaFoldDB" id="A0A4R2LHH0"/>
<dbReference type="InterPro" id="IPR037171">
    <property type="entry name" value="NagB/RpiA_transferase-like"/>
</dbReference>
<evidence type="ECO:0000313" key="5">
    <source>
        <dbReference type="EMBL" id="TCO84348.1"/>
    </source>
</evidence>
<dbReference type="Gene3D" id="3.40.1080.10">
    <property type="entry name" value="Glutaconate Coenzyme A-transferase"/>
    <property type="match status" value="2"/>
</dbReference>
<dbReference type="PANTHER" id="PTHR43293:SF1">
    <property type="entry name" value="ACETATE COA-TRANSFERASE YDIF"/>
    <property type="match status" value="1"/>
</dbReference>
<organism evidence="5 6">
    <name type="scientific">Frisingicoccus caecimuris</name>
    <dbReference type="NCBI Taxonomy" id="1796636"/>
    <lineage>
        <taxon>Bacteria</taxon>
        <taxon>Bacillati</taxon>
        <taxon>Bacillota</taxon>
        <taxon>Clostridia</taxon>
        <taxon>Lachnospirales</taxon>
        <taxon>Lachnospiraceae</taxon>
        <taxon>Frisingicoccus</taxon>
    </lineage>
</organism>
<dbReference type="PANTHER" id="PTHR43293">
    <property type="entry name" value="ACETATE COA-TRANSFERASE YDIF"/>
    <property type="match status" value="1"/>
</dbReference>
<dbReference type="PIRSF" id="PIRSF000858">
    <property type="entry name" value="SCOT-t"/>
    <property type="match status" value="1"/>
</dbReference>
<gene>
    <name evidence="5" type="ORF">EV212_108108</name>
</gene>
<dbReference type="OrthoDB" id="9805230at2"/>
<dbReference type="SMART" id="SM00882">
    <property type="entry name" value="CoA_trans"/>
    <property type="match status" value="1"/>
</dbReference>
<dbReference type="EMBL" id="SLXA01000008">
    <property type="protein sequence ID" value="TCO84348.1"/>
    <property type="molecule type" value="Genomic_DNA"/>
</dbReference>
<evidence type="ECO:0000256" key="1">
    <source>
        <dbReference type="ARBA" id="ARBA00007154"/>
    </source>
</evidence>
<dbReference type="InterPro" id="IPR004165">
    <property type="entry name" value="CoA_trans_fam_I"/>
</dbReference>
<reference evidence="5 6" key="1">
    <citation type="submission" date="2019-03" db="EMBL/GenBank/DDBJ databases">
        <title>Genomic Encyclopedia of Type Strains, Phase IV (KMG-IV): sequencing the most valuable type-strain genomes for metagenomic binning, comparative biology and taxonomic classification.</title>
        <authorList>
            <person name="Goeker M."/>
        </authorList>
    </citation>
    <scope>NUCLEOTIDE SEQUENCE [LARGE SCALE GENOMIC DNA]</scope>
    <source>
        <strain evidence="5 6">DSM 28559</strain>
    </source>
</reference>
<evidence type="ECO:0000256" key="2">
    <source>
        <dbReference type="ARBA" id="ARBA00022679"/>
    </source>
</evidence>
<proteinExistence type="inferred from homology"/>
<accession>A0A4R2LHH0</accession>